<feature type="region of interest" description="Disordered" evidence="2">
    <location>
        <begin position="419"/>
        <end position="458"/>
    </location>
</feature>
<feature type="region of interest" description="Disordered" evidence="2">
    <location>
        <begin position="1"/>
        <end position="47"/>
    </location>
</feature>
<evidence type="ECO:0000313" key="5">
    <source>
        <dbReference type="RefSeq" id="XP_030631019.1"/>
    </source>
</evidence>
<dbReference type="GO" id="GO:0031175">
    <property type="term" value="P:neuron projection development"/>
    <property type="evidence" value="ECO:0007669"/>
    <property type="project" value="TreeGrafter"/>
</dbReference>
<feature type="compositionally biased region" description="Basic and acidic residues" evidence="2">
    <location>
        <begin position="12"/>
        <end position="26"/>
    </location>
</feature>
<dbReference type="InParanoid" id="A0A6J2VG55"/>
<evidence type="ECO:0000256" key="2">
    <source>
        <dbReference type="SAM" id="MobiDB-lite"/>
    </source>
</evidence>
<evidence type="ECO:0000256" key="1">
    <source>
        <dbReference type="ARBA" id="ARBA00002358"/>
    </source>
</evidence>
<dbReference type="GO" id="GO:0005886">
    <property type="term" value="C:plasma membrane"/>
    <property type="evidence" value="ECO:0007669"/>
    <property type="project" value="TreeGrafter"/>
</dbReference>
<dbReference type="Proteomes" id="UP000504632">
    <property type="component" value="Chromosome 5"/>
</dbReference>
<dbReference type="OrthoDB" id="10049175at2759"/>
<keyword evidence="4" id="KW-1185">Reference proteome</keyword>
<evidence type="ECO:0000313" key="4">
    <source>
        <dbReference type="Proteomes" id="UP000504632"/>
    </source>
</evidence>
<feature type="domain" description="G protein-regulated inducer of neurite outgrowth C-terminal" evidence="3">
    <location>
        <begin position="363"/>
        <end position="454"/>
    </location>
</feature>
<dbReference type="AlphaFoldDB" id="A0A6J2VG55"/>
<dbReference type="GeneID" id="115812673"/>
<organism evidence="4 5">
    <name type="scientific">Chanos chanos</name>
    <name type="common">Milkfish</name>
    <name type="synonym">Mugil chanos</name>
    <dbReference type="NCBI Taxonomy" id="29144"/>
    <lineage>
        <taxon>Eukaryota</taxon>
        <taxon>Metazoa</taxon>
        <taxon>Chordata</taxon>
        <taxon>Craniata</taxon>
        <taxon>Vertebrata</taxon>
        <taxon>Euteleostomi</taxon>
        <taxon>Actinopterygii</taxon>
        <taxon>Neopterygii</taxon>
        <taxon>Teleostei</taxon>
        <taxon>Ostariophysi</taxon>
        <taxon>Gonorynchiformes</taxon>
        <taxon>Chanidae</taxon>
        <taxon>Chanos</taxon>
    </lineage>
</organism>
<name>A0A6J2VG55_CHACN</name>
<feature type="compositionally biased region" description="Polar residues" evidence="2">
    <location>
        <begin position="37"/>
        <end position="47"/>
    </location>
</feature>
<dbReference type="InterPro" id="IPR026646">
    <property type="entry name" value="GPRIN2-like/GPRIN3"/>
</dbReference>
<proteinExistence type="predicted"/>
<evidence type="ECO:0000259" key="3">
    <source>
        <dbReference type="Pfam" id="PF15235"/>
    </source>
</evidence>
<dbReference type="Pfam" id="PF15235">
    <property type="entry name" value="GRIN_C"/>
    <property type="match status" value="1"/>
</dbReference>
<comment type="function">
    <text evidence="1">May be involved in neurite outgrowth.</text>
</comment>
<gene>
    <name evidence="5" type="primary">LOC115812673</name>
</gene>
<dbReference type="InterPro" id="IPR032745">
    <property type="entry name" value="GRIN_C"/>
</dbReference>
<dbReference type="PANTHER" id="PTHR15718">
    <property type="entry name" value="G PROTEIN-REGULATED INDUCER OF NEURITE OUTGROWTH C-TERMINAL DOMAIN-CONTAINING PROTEIN"/>
    <property type="match status" value="1"/>
</dbReference>
<reference evidence="5" key="1">
    <citation type="submission" date="2025-08" db="UniProtKB">
        <authorList>
            <consortium name="RefSeq"/>
        </authorList>
    </citation>
    <scope>IDENTIFICATION</scope>
</reference>
<dbReference type="RefSeq" id="XP_030631019.1">
    <property type="nucleotide sequence ID" value="XM_030775159.1"/>
</dbReference>
<sequence length="458" mass="48724">MADENPPSSEIHLADDHFGSTRAKMEDEPETPIIPMSKSSAELTSGPPQRMELSWLHRDLRKSASGVMRTPRPGSIGGPVPAVPISCDPEVSSVCSGSSTPETVIWRGGVTRPWSITEDSPCNAKRTPTQDSVLGHHRAPAGETCVIHSPSSHSVDLLDHREGHCKGTINPTSCRCSRTFGEAQSPLLTSRLCPGGAHSSLVQHPDGCTHHPIRGEIQRLSLGCGTSCINPPGTALRNPACAVPCPGHLLSRLPCTGTCCITSQRPLVSTELLGFPPLVSSVSETRLNHWGSGHCCGSQVGGLNAAPLQLSQNNLARPTRRTVQEASTMTSNRDLRDVGVQTGSFDCLASPELCEICESTGPEEPEVGRRSPVKEVEWDSEGMTWEVYGAAVDPEELGLAIQRHLELQIKEASAAAAQQASEVNVDGQSQQVSRRRGKGGGVMKSLRNPACCSSTTVD</sequence>
<protein>
    <submittedName>
        <fullName evidence="5">G protein-regulated inducer of neurite outgrowth 2</fullName>
    </submittedName>
</protein>
<accession>A0A6J2VG55</accession>
<dbReference type="PANTHER" id="PTHR15718:SF5">
    <property type="entry name" value="G PROTEIN-REGULATED INDUCER OF NEURITE OUTGROWTH 2"/>
    <property type="match status" value="1"/>
</dbReference>